<dbReference type="GO" id="GO:0000179">
    <property type="term" value="F:rRNA (adenine-N6,N6-)-dimethyltransferase activity"/>
    <property type="evidence" value="ECO:0007669"/>
    <property type="project" value="InterPro"/>
</dbReference>
<dbReference type="SMART" id="SM00650">
    <property type="entry name" value="rADc"/>
    <property type="match status" value="1"/>
</dbReference>
<accession>A0A5N8VWS4</accession>
<dbReference type="PANTHER" id="PTHR44942:SF4">
    <property type="entry name" value="METHYLTRANSFERASE TYPE 11 DOMAIN-CONTAINING PROTEIN"/>
    <property type="match status" value="1"/>
</dbReference>
<evidence type="ECO:0000256" key="3">
    <source>
        <dbReference type="ARBA" id="ARBA00022691"/>
    </source>
</evidence>
<dbReference type="SUPFAM" id="SSF53335">
    <property type="entry name" value="S-adenosyl-L-methionine-dependent methyltransferases"/>
    <property type="match status" value="1"/>
</dbReference>
<evidence type="ECO:0000256" key="1">
    <source>
        <dbReference type="ARBA" id="ARBA00022603"/>
    </source>
</evidence>
<comment type="caution">
    <text evidence="5">The sequence shown here is derived from an EMBL/GenBank/DDBJ whole genome shotgun (WGS) entry which is preliminary data.</text>
</comment>
<reference evidence="5 6" key="1">
    <citation type="submission" date="2019-07" db="EMBL/GenBank/DDBJ databases">
        <title>New species of Amycolatopsis and Streptomyces.</title>
        <authorList>
            <person name="Duangmal K."/>
            <person name="Teo W.F.A."/>
            <person name="Lipun K."/>
        </authorList>
    </citation>
    <scope>NUCLEOTIDE SEQUENCE [LARGE SCALE GENOMIC DNA]</scope>
    <source>
        <strain evidence="5 6">TISTR 2346</strain>
    </source>
</reference>
<evidence type="ECO:0000313" key="5">
    <source>
        <dbReference type="EMBL" id="MPY39389.1"/>
    </source>
</evidence>
<organism evidence="5 6">
    <name type="scientific">Streptomyces phyllanthi</name>
    <dbReference type="NCBI Taxonomy" id="1803180"/>
    <lineage>
        <taxon>Bacteria</taxon>
        <taxon>Bacillati</taxon>
        <taxon>Actinomycetota</taxon>
        <taxon>Actinomycetes</taxon>
        <taxon>Kitasatosporales</taxon>
        <taxon>Streptomycetaceae</taxon>
        <taxon>Streptomyces</taxon>
    </lineage>
</organism>
<dbReference type="RefSeq" id="WP_152780854.1">
    <property type="nucleotide sequence ID" value="NZ_BAABEQ010000038.1"/>
</dbReference>
<keyword evidence="2 5" id="KW-0808">Transferase</keyword>
<evidence type="ECO:0000256" key="2">
    <source>
        <dbReference type="ARBA" id="ARBA00022679"/>
    </source>
</evidence>
<dbReference type="InterPro" id="IPR029063">
    <property type="entry name" value="SAM-dependent_MTases_sf"/>
</dbReference>
<dbReference type="Pfam" id="PF13649">
    <property type="entry name" value="Methyltransf_25"/>
    <property type="match status" value="1"/>
</dbReference>
<feature type="domain" description="Ribosomal RNA adenine methylase transferase N-terminal" evidence="4">
    <location>
        <begin position="24"/>
        <end position="151"/>
    </location>
</feature>
<dbReference type="CDD" id="cd02440">
    <property type="entry name" value="AdoMet_MTases"/>
    <property type="match status" value="1"/>
</dbReference>
<dbReference type="Proteomes" id="UP000326979">
    <property type="component" value="Unassembled WGS sequence"/>
</dbReference>
<proteinExistence type="predicted"/>
<dbReference type="EMBL" id="VJZE01000020">
    <property type="protein sequence ID" value="MPY39389.1"/>
    <property type="molecule type" value="Genomic_DNA"/>
</dbReference>
<dbReference type="InterPro" id="IPR051052">
    <property type="entry name" value="Diverse_substrate_MTase"/>
</dbReference>
<dbReference type="InterPro" id="IPR041698">
    <property type="entry name" value="Methyltransf_25"/>
</dbReference>
<evidence type="ECO:0000313" key="6">
    <source>
        <dbReference type="Proteomes" id="UP000326979"/>
    </source>
</evidence>
<keyword evidence="3" id="KW-0949">S-adenosyl-L-methionine</keyword>
<sequence>MLRDTFNEAAELYDRARPRYPRALVEELAGQVGLGPGTRVLEIAPGTGQLTVPLADSGCHLTAVELGPALAEVARRNLRPFPHARVEVADFEQWPLPVEPFDLVVCATAFHWLDPAVRVPKVGRALRPGGMFALVTTEHVRGGTVDFFARAQECYERWDPATPPGLRLQDEAEIVTDTGELAEWDGLRSYRCTREVTYTTQEYIDVLLTYSGHRALDAASREGLLGCIRDLIDTRHGGRITKCYLHELITARRPAEAAGH</sequence>
<dbReference type="Gene3D" id="3.40.50.150">
    <property type="entry name" value="Vaccinia Virus protein VP39"/>
    <property type="match status" value="1"/>
</dbReference>
<dbReference type="OrthoDB" id="9797252at2"/>
<keyword evidence="1 5" id="KW-0489">Methyltransferase</keyword>
<evidence type="ECO:0000259" key="4">
    <source>
        <dbReference type="SMART" id="SM00650"/>
    </source>
</evidence>
<keyword evidence="6" id="KW-1185">Reference proteome</keyword>
<gene>
    <name evidence="5" type="ORF">FNH04_05470</name>
</gene>
<dbReference type="PANTHER" id="PTHR44942">
    <property type="entry name" value="METHYLTRANSF_11 DOMAIN-CONTAINING PROTEIN"/>
    <property type="match status" value="1"/>
</dbReference>
<protein>
    <submittedName>
        <fullName evidence="5">Class I SAM-dependent methyltransferase</fullName>
    </submittedName>
</protein>
<dbReference type="AlphaFoldDB" id="A0A5N8VWS4"/>
<name>A0A5N8VWS4_9ACTN</name>
<dbReference type="InterPro" id="IPR020598">
    <property type="entry name" value="rRNA_Ade_methylase_Trfase_N"/>
</dbReference>